<dbReference type="PANTHER" id="PTHR47389">
    <property type="entry name" value="OS09G0436400 PROTEIN"/>
    <property type="match status" value="1"/>
</dbReference>
<dbReference type="AlphaFoldDB" id="A0A8R7UK15"/>
<reference evidence="2" key="3">
    <citation type="submission" date="2022-06" db="UniProtKB">
        <authorList>
            <consortium name="EnsemblPlants"/>
        </authorList>
    </citation>
    <scope>IDENTIFICATION</scope>
</reference>
<name>A0A8R7UK15_TRIUA</name>
<evidence type="ECO:0000313" key="2">
    <source>
        <dbReference type="EnsemblPlants" id="TuG1812G0500002456.01.T01"/>
    </source>
</evidence>
<feature type="domain" description="PDZ" evidence="1">
    <location>
        <begin position="17"/>
        <end position="74"/>
    </location>
</feature>
<dbReference type="Proteomes" id="UP000015106">
    <property type="component" value="Chromosome 5"/>
</dbReference>
<dbReference type="PROSITE" id="PS50106">
    <property type="entry name" value="PDZ"/>
    <property type="match status" value="1"/>
</dbReference>
<organism evidence="2 3">
    <name type="scientific">Triticum urartu</name>
    <name type="common">Red wild einkorn</name>
    <name type="synonym">Crithodium urartu</name>
    <dbReference type="NCBI Taxonomy" id="4572"/>
    <lineage>
        <taxon>Eukaryota</taxon>
        <taxon>Viridiplantae</taxon>
        <taxon>Streptophyta</taxon>
        <taxon>Embryophyta</taxon>
        <taxon>Tracheophyta</taxon>
        <taxon>Spermatophyta</taxon>
        <taxon>Magnoliopsida</taxon>
        <taxon>Liliopsida</taxon>
        <taxon>Poales</taxon>
        <taxon>Poaceae</taxon>
        <taxon>BOP clade</taxon>
        <taxon>Pooideae</taxon>
        <taxon>Triticodae</taxon>
        <taxon>Triticeae</taxon>
        <taxon>Triticinae</taxon>
        <taxon>Triticum</taxon>
    </lineage>
</organism>
<dbReference type="InterPro" id="IPR001478">
    <property type="entry name" value="PDZ"/>
</dbReference>
<sequence length="151" mass="16993">CGNSCDAYRRVVQPWFGLRIGSLQAQKLGTRVELHNSFPGAHGIYVERVFDGSPAANSGTKVGDVITKLDEVPLFSAQEFHNLVLDKTESTMQHCDVMPFEVSVLRPGNSFDFCATINAEVIDMSKQNRWPVPKTKWLYPDNKYDDERSLV</sequence>
<dbReference type="Pfam" id="PF13180">
    <property type="entry name" value="PDZ_2"/>
    <property type="match status" value="1"/>
</dbReference>
<evidence type="ECO:0000259" key="1">
    <source>
        <dbReference type="PROSITE" id="PS50106"/>
    </source>
</evidence>
<protein>
    <recommendedName>
        <fullName evidence="1">PDZ domain-containing protein</fullName>
    </recommendedName>
</protein>
<proteinExistence type="predicted"/>
<reference evidence="3" key="1">
    <citation type="journal article" date="2013" name="Nature">
        <title>Draft genome of the wheat A-genome progenitor Triticum urartu.</title>
        <authorList>
            <person name="Ling H.Q."/>
            <person name="Zhao S."/>
            <person name="Liu D."/>
            <person name="Wang J."/>
            <person name="Sun H."/>
            <person name="Zhang C."/>
            <person name="Fan H."/>
            <person name="Li D."/>
            <person name="Dong L."/>
            <person name="Tao Y."/>
            <person name="Gao C."/>
            <person name="Wu H."/>
            <person name="Li Y."/>
            <person name="Cui Y."/>
            <person name="Guo X."/>
            <person name="Zheng S."/>
            <person name="Wang B."/>
            <person name="Yu K."/>
            <person name="Liang Q."/>
            <person name="Yang W."/>
            <person name="Lou X."/>
            <person name="Chen J."/>
            <person name="Feng M."/>
            <person name="Jian J."/>
            <person name="Zhang X."/>
            <person name="Luo G."/>
            <person name="Jiang Y."/>
            <person name="Liu J."/>
            <person name="Wang Z."/>
            <person name="Sha Y."/>
            <person name="Zhang B."/>
            <person name="Wu H."/>
            <person name="Tang D."/>
            <person name="Shen Q."/>
            <person name="Xue P."/>
            <person name="Zou S."/>
            <person name="Wang X."/>
            <person name="Liu X."/>
            <person name="Wang F."/>
            <person name="Yang Y."/>
            <person name="An X."/>
            <person name="Dong Z."/>
            <person name="Zhang K."/>
            <person name="Zhang X."/>
            <person name="Luo M.C."/>
            <person name="Dvorak J."/>
            <person name="Tong Y."/>
            <person name="Wang J."/>
            <person name="Yang H."/>
            <person name="Li Z."/>
            <person name="Wang D."/>
            <person name="Zhang A."/>
            <person name="Wang J."/>
        </authorList>
    </citation>
    <scope>NUCLEOTIDE SEQUENCE</scope>
    <source>
        <strain evidence="3">cv. G1812</strain>
    </source>
</reference>
<reference evidence="2" key="2">
    <citation type="submission" date="2018-03" db="EMBL/GenBank/DDBJ databases">
        <title>The Triticum urartu genome reveals the dynamic nature of wheat genome evolution.</title>
        <authorList>
            <person name="Ling H."/>
            <person name="Ma B."/>
            <person name="Shi X."/>
            <person name="Liu H."/>
            <person name="Dong L."/>
            <person name="Sun H."/>
            <person name="Cao Y."/>
            <person name="Gao Q."/>
            <person name="Zheng S."/>
            <person name="Li Y."/>
            <person name="Yu Y."/>
            <person name="Du H."/>
            <person name="Qi M."/>
            <person name="Li Y."/>
            <person name="Yu H."/>
            <person name="Cui Y."/>
            <person name="Wang N."/>
            <person name="Chen C."/>
            <person name="Wu H."/>
            <person name="Zhao Y."/>
            <person name="Zhang J."/>
            <person name="Li Y."/>
            <person name="Zhou W."/>
            <person name="Zhang B."/>
            <person name="Hu W."/>
            <person name="Eijk M."/>
            <person name="Tang J."/>
            <person name="Witsenboer H."/>
            <person name="Zhao S."/>
            <person name="Li Z."/>
            <person name="Zhang A."/>
            <person name="Wang D."/>
            <person name="Liang C."/>
        </authorList>
    </citation>
    <scope>NUCLEOTIDE SEQUENCE [LARGE SCALE GENOMIC DNA]</scope>
    <source>
        <strain evidence="2">cv. G1812</strain>
    </source>
</reference>
<dbReference type="InterPro" id="IPR036034">
    <property type="entry name" value="PDZ_sf"/>
</dbReference>
<dbReference type="SUPFAM" id="SSF50156">
    <property type="entry name" value="PDZ domain-like"/>
    <property type="match status" value="1"/>
</dbReference>
<accession>A0A8R7UK15</accession>
<dbReference type="Gene3D" id="2.30.42.10">
    <property type="match status" value="1"/>
</dbReference>
<evidence type="ECO:0000313" key="3">
    <source>
        <dbReference type="Proteomes" id="UP000015106"/>
    </source>
</evidence>
<keyword evidence="3" id="KW-1185">Reference proteome</keyword>
<dbReference type="EnsemblPlants" id="TuG1812G0500002456.01.T01">
    <property type="protein sequence ID" value="TuG1812G0500002456.01.T01"/>
    <property type="gene ID" value="TuG1812G0500002456.01"/>
</dbReference>
<dbReference type="SMART" id="SM00228">
    <property type="entry name" value="PDZ"/>
    <property type="match status" value="1"/>
</dbReference>
<dbReference type="Gramene" id="TuG1812G0500002456.01.T01">
    <property type="protein sequence ID" value="TuG1812G0500002456.01.T01"/>
    <property type="gene ID" value="TuG1812G0500002456.01"/>
</dbReference>
<dbReference type="PANTHER" id="PTHR47389:SF4">
    <property type="entry name" value="OS09G0436400 PROTEIN"/>
    <property type="match status" value="1"/>
</dbReference>